<evidence type="ECO:0000256" key="5">
    <source>
        <dbReference type="ARBA" id="ARBA00023136"/>
    </source>
</evidence>
<dbReference type="RefSeq" id="WP_138016359.1">
    <property type="nucleotide sequence ID" value="NZ_SULI01000011.1"/>
</dbReference>
<keyword evidence="4 7" id="KW-0808">Transferase</keyword>
<dbReference type="GO" id="GO:0016757">
    <property type="term" value="F:glycosyltransferase activity"/>
    <property type="evidence" value="ECO:0007669"/>
    <property type="project" value="UniProtKB-KW"/>
</dbReference>
<dbReference type="GO" id="GO:0005886">
    <property type="term" value="C:plasma membrane"/>
    <property type="evidence" value="ECO:0007669"/>
    <property type="project" value="UniProtKB-SubCell"/>
</dbReference>
<evidence type="ECO:0000313" key="8">
    <source>
        <dbReference type="Proteomes" id="UP000306575"/>
    </source>
</evidence>
<gene>
    <name evidence="7" type="ORF">FAP39_10510</name>
</gene>
<evidence type="ECO:0000256" key="3">
    <source>
        <dbReference type="ARBA" id="ARBA00022676"/>
    </source>
</evidence>
<evidence type="ECO:0000256" key="2">
    <source>
        <dbReference type="ARBA" id="ARBA00022475"/>
    </source>
</evidence>
<dbReference type="AlphaFoldDB" id="A0A4U7N4N5"/>
<dbReference type="SUPFAM" id="SSF53448">
    <property type="entry name" value="Nucleotide-diphospho-sugar transferases"/>
    <property type="match status" value="1"/>
</dbReference>
<dbReference type="InterPro" id="IPR029044">
    <property type="entry name" value="Nucleotide-diphossugar_trans"/>
</dbReference>
<keyword evidence="8" id="KW-1185">Reference proteome</keyword>
<proteinExistence type="predicted"/>
<dbReference type="NCBIfam" id="TIGR04283">
    <property type="entry name" value="glyco_like_mftF"/>
    <property type="match status" value="1"/>
</dbReference>
<organism evidence="7 8">
    <name type="scientific">Shimia litoralis</name>
    <dbReference type="NCBI Taxonomy" id="420403"/>
    <lineage>
        <taxon>Bacteria</taxon>
        <taxon>Pseudomonadati</taxon>
        <taxon>Pseudomonadota</taxon>
        <taxon>Alphaproteobacteria</taxon>
        <taxon>Rhodobacterales</taxon>
        <taxon>Roseobacteraceae</taxon>
    </lineage>
</organism>
<sequence length="225" mass="24426">MRAPVSVIIPTLNAEKHLPGCLLSLFEGMEAGVIRDVIVVDGGSVDQTCRIAQEAGATVVDTAPSRGGQIATGQAHAHGDWVMVLHADTQLSEGWSAVAAEHLSTPKAGYFRLSFEQGGMMGRWVAGWANWRARAFDLPYGDQGMLLPRSLLENVGGYPDMPLMEDVALAQLLKGKLIALDAVAVTSPEKYQSQGWLRRSGKNLWTLARYFFGVSPQSLAQSYRR</sequence>
<dbReference type="Pfam" id="PF00535">
    <property type="entry name" value="Glycos_transf_2"/>
    <property type="match status" value="1"/>
</dbReference>
<keyword evidence="2" id="KW-1003">Cell membrane</keyword>
<keyword evidence="5" id="KW-0472">Membrane</keyword>
<comment type="subcellular location">
    <subcellularLocation>
        <location evidence="1">Cell membrane</location>
    </subcellularLocation>
</comment>
<evidence type="ECO:0000313" key="7">
    <source>
        <dbReference type="EMBL" id="TKZ20513.1"/>
    </source>
</evidence>
<dbReference type="PANTHER" id="PTHR43646">
    <property type="entry name" value="GLYCOSYLTRANSFERASE"/>
    <property type="match status" value="1"/>
</dbReference>
<reference evidence="7 8" key="1">
    <citation type="submission" date="2019-04" db="EMBL/GenBank/DDBJ databases">
        <title>Genome sequence of Pelagicola litoralis CL-ES2.</title>
        <authorList>
            <person name="Cao J."/>
        </authorList>
    </citation>
    <scope>NUCLEOTIDE SEQUENCE [LARGE SCALE GENOMIC DNA]</scope>
    <source>
        <strain evidence="7 8">CL-ES2</strain>
    </source>
</reference>
<dbReference type="EMBL" id="SULI01000011">
    <property type="protein sequence ID" value="TKZ20513.1"/>
    <property type="molecule type" value="Genomic_DNA"/>
</dbReference>
<dbReference type="InterPro" id="IPR026461">
    <property type="entry name" value="Trfase_2_rSAM/seldom_assoc"/>
</dbReference>
<protein>
    <submittedName>
        <fullName evidence="7">Glycosyltransferase</fullName>
    </submittedName>
</protein>
<evidence type="ECO:0000256" key="4">
    <source>
        <dbReference type="ARBA" id="ARBA00022679"/>
    </source>
</evidence>
<keyword evidence="3" id="KW-0328">Glycosyltransferase</keyword>
<comment type="caution">
    <text evidence="7">The sequence shown here is derived from an EMBL/GenBank/DDBJ whole genome shotgun (WGS) entry which is preliminary data.</text>
</comment>
<dbReference type="Proteomes" id="UP000306575">
    <property type="component" value="Unassembled WGS sequence"/>
</dbReference>
<accession>A0A4U7N4N5</accession>
<evidence type="ECO:0000256" key="1">
    <source>
        <dbReference type="ARBA" id="ARBA00004236"/>
    </source>
</evidence>
<dbReference type="Gene3D" id="3.90.550.10">
    <property type="entry name" value="Spore Coat Polysaccharide Biosynthesis Protein SpsA, Chain A"/>
    <property type="match status" value="1"/>
</dbReference>
<dbReference type="PANTHER" id="PTHR43646:SF2">
    <property type="entry name" value="GLYCOSYLTRANSFERASE 2-LIKE DOMAIN-CONTAINING PROTEIN"/>
    <property type="match status" value="1"/>
</dbReference>
<feature type="domain" description="Glycosyltransferase 2-like" evidence="6">
    <location>
        <begin position="6"/>
        <end position="109"/>
    </location>
</feature>
<dbReference type="CDD" id="cd02522">
    <property type="entry name" value="GT_2_like_a"/>
    <property type="match status" value="1"/>
</dbReference>
<name>A0A4U7N4N5_9RHOB</name>
<evidence type="ECO:0000259" key="6">
    <source>
        <dbReference type="Pfam" id="PF00535"/>
    </source>
</evidence>
<dbReference type="OrthoDB" id="5291101at2"/>
<dbReference type="InterPro" id="IPR001173">
    <property type="entry name" value="Glyco_trans_2-like"/>
</dbReference>